<dbReference type="GO" id="GO:0032259">
    <property type="term" value="P:methylation"/>
    <property type="evidence" value="ECO:0007669"/>
    <property type="project" value="UniProtKB-KW"/>
</dbReference>
<evidence type="ECO:0000313" key="1">
    <source>
        <dbReference type="EMBL" id="CDW29034.1"/>
    </source>
</evidence>
<dbReference type="EMBL" id="HACA01011673">
    <property type="protein sequence ID" value="CDW29034.1"/>
    <property type="molecule type" value="Transcribed_RNA"/>
</dbReference>
<keyword evidence="1" id="KW-0489">Methyltransferase</keyword>
<reference evidence="1" key="1">
    <citation type="submission" date="2014-05" db="EMBL/GenBank/DDBJ databases">
        <authorList>
            <person name="Chronopoulou M."/>
        </authorList>
    </citation>
    <scope>NUCLEOTIDE SEQUENCE</scope>
    <source>
        <tissue evidence="1">Whole organism</tissue>
    </source>
</reference>
<dbReference type="AlphaFoldDB" id="A0A0K2TSK9"/>
<dbReference type="GO" id="GO:0008168">
    <property type="term" value="F:methyltransferase activity"/>
    <property type="evidence" value="ECO:0007669"/>
    <property type="project" value="UniProtKB-KW"/>
</dbReference>
<name>A0A0K2TSK9_LEPSM</name>
<proteinExistence type="predicted"/>
<keyword evidence="1" id="KW-0808">Transferase</keyword>
<accession>A0A0K2TSK9</accession>
<protein>
    <submittedName>
        <fullName evidence="1">Histonelysine Nmethyltransferase SETMARlike [Ceratitis capitata]</fullName>
    </submittedName>
</protein>
<sequence length="18" mass="2093">MDVKNVDKIIKIVELTCM</sequence>
<organism evidence="1">
    <name type="scientific">Lepeophtheirus salmonis</name>
    <name type="common">Salmon louse</name>
    <name type="synonym">Caligus salmonis</name>
    <dbReference type="NCBI Taxonomy" id="72036"/>
    <lineage>
        <taxon>Eukaryota</taxon>
        <taxon>Metazoa</taxon>
        <taxon>Ecdysozoa</taxon>
        <taxon>Arthropoda</taxon>
        <taxon>Crustacea</taxon>
        <taxon>Multicrustacea</taxon>
        <taxon>Hexanauplia</taxon>
        <taxon>Copepoda</taxon>
        <taxon>Siphonostomatoida</taxon>
        <taxon>Caligidae</taxon>
        <taxon>Lepeophtheirus</taxon>
    </lineage>
</organism>